<sequence>MVSRALLSWTAAVLAILPIGMSLSQFSIQLSDLTIRSRPQHAADGADKPNRRRGVDRHLGDCTTYDGKIEISDRYQGALSFPNLKNLTGSIVAKYNWTEPDSHHYNVTSLEAPNLIHVGEHIRLESFTQLTELSFPELGTVDGEVGIIDGCDDATVELPAFTRAGAIWMGSDRSIASINLDSLQTVSGPINLWPCRSCQHLEEPISIPSLESAGRIVVSGAMSKYVTGLVPR</sequence>
<gene>
    <name evidence="2" type="ORF">ASPCAL11600</name>
</gene>
<dbReference type="Proteomes" id="UP000054771">
    <property type="component" value="Unassembled WGS sequence"/>
</dbReference>
<evidence type="ECO:0000256" key="1">
    <source>
        <dbReference type="SAM" id="SignalP"/>
    </source>
</evidence>
<name>A0A0U5G8A5_ASPCI</name>
<keyword evidence="3" id="KW-1185">Reference proteome</keyword>
<feature type="signal peptide" evidence="1">
    <location>
        <begin position="1"/>
        <end position="24"/>
    </location>
</feature>
<proteinExistence type="predicted"/>
<dbReference type="AlphaFoldDB" id="A0A0U5G8A5"/>
<dbReference type="OrthoDB" id="536881at2759"/>
<evidence type="ECO:0000313" key="3">
    <source>
        <dbReference type="Proteomes" id="UP000054771"/>
    </source>
</evidence>
<feature type="chain" id="PRO_5006857610" evidence="1">
    <location>
        <begin position="25"/>
        <end position="232"/>
    </location>
</feature>
<organism evidence="2 3">
    <name type="scientific">Aspergillus calidoustus</name>
    <dbReference type="NCBI Taxonomy" id="454130"/>
    <lineage>
        <taxon>Eukaryota</taxon>
        <taxon>Fungi</taxon>
        <taxon>Dikarya</taxon>
        <taxon>Ascomycota</taxon>
        <taxon>Pezizomycotina</taxon>
        <taxon>Eurotiomycetes</taxon>
        <taxon>Eurotiomycetidae</taxon>
        <taxon>Eurotiales</taxon>
        <taxon>Aspergillaceae</taxon>
        <taxon>Aspergillus</taxon>
        <taxon>Aspergillus subgen. Nidulantes</taxon>
    </lineage>
</organism>
<accession>A0A0U5G8A5</accession>
<dbReference type="SUPFAM" id="SSF52058">
    <property type="entry name" value="L domain-like"/>
    <property type="match status" value="1"/>
</dbReference>
<reference evidence="3" key="1">
    <citation type="journal article" date="2016" name="Genome Announc.">
        <title>Draft genome sequences of fungus Aspergillus calidoustus.</title>
        <authorList>
            <person name="Horn F."/>
            <person name="Linde J."/>
            <person name="Mattern D.J."/>
            <person name="Walther G."/>
            <person name="Guthke R."/>
            <person name="Scherlach K."/>
            <person name="Martin K."/>
            <person name="Brakhage A.A."/>
            <person name="Petzke L."/>
            <person name="Valiante V."/>
        </authorList>
    </citation>
    <scope>NUCLEOTIDE SEQUENCE [LARGE SCALE GENOMIC DNA]</scope>
    <source>
        <strain evidence="3">SF006504</strain>
    </source>
</reference>
<dbReference type="EMBL" id="CDMC01000011">
    <property type="protein sequence ID" value="CEL08450.1"/>
    <property type="molecule type" value="Genomic_DNA"/>
</dbReference>
<protein>
    <submittedName>
        <fullName evidence="2">Uncharacterized protein</fullName>
    </submittedName>
</protein>
<keyword evidence="1" id="KW-0732">Signal</keyword>
<evidence type="ECO:0000313" key="2">
    <source>
        <dbReference type="EMBL" id="CEL08450.1"/>
    </source>
</evidence>